<organism evidence="5 6">
    <name type="scientific">Thermoanaerobacter thermohydrosulfuricus</name>
    <name type="common">Clostridium thermohydrosulfuricum</name>
    <dbReference type="NCBI Taxonomy" id="1516"/>
    <lineage>
        <taxon>Bacteria</taxon>
        <taxon>Bacillati</taxon>
        <taxon>Bacillota</taxon>
        <taxon>Clostridia</taxon>
        <taxon>Thermoanaerobacterales</taxon>
        <taxon>Thermoanaerobacteraceae</taxon>
        <taxon>Thermoanaerobacter</taxon>
    </lineage>
</organism>
<dbReference type="RefSeq" id="WP_004397048.1">
    <property type="nucleotide sequence ID" value="NZ_FNBS01000014.1"/>
</dbReference>
<evidence type="ECO:0000313" key="6">
    <source>
        <dbReference type="Proteomes" id="UP000183404"/>
    </source>
</evidence>
<evidence type="ECO:0000256" key="2">
    <source>
        <dbReference type="ARBA" id="ARBA00022722"/>
    </source>
</evidence>
<dbReference type="AlphaFoldDB" id="A0A1G7LG19"/>
<dbReference type="GO" id="GO:0016787">
    <property type="term" value="F:hydrolase activity"/>
    <property type="evidence" value="ECO:0007669"/>
    <property type="project" value="UniProtKB-KW"/>
</dbReference>
<proteinExistence type="inferred from homology"/>
<dbReference type="Gene3D" id="1.20.120.580">
    <property type="entry name" value="bsu32300-like"/>
    <property type="match status" value="1"/>
</dbReference>
<dbReference type="EMBL" id="FNBS01000014">
    <property type="protein sequence ID" value="SDF48284.1"/>
    <property type="molecule type" value="Genomic_DNA"/>
</dbReference>
<evidence type="ECO:0000256" key="1">
    <source>
        <dbReference type="ARBA" id="ARBA00022649"/>
    </source>
</evidence>
<dbReference type="Pfam" id="PF01934">
    <property type="entry name" value="HepT-like"/>
    <property type="match status" value="1"/>
</dbReference>
<accession>A0A1G7LG19</accession>
<comment type="similarity">
    <text evidence="4">Belongs to the HepT RNase toxin family.</text>
</comment>
<dbReference type="InterPro" id="IPR008201">
    <property type="entry name" value="HepT-like"/>
</dbReference>
<dbReference type="PANTHER" id="PTHR33397">
    <property type="entry name" value="UPF0331 PROTEIN YUTE"/>
    <property type="match status" value="1"/>
</dbReference>
<reference evidence="5 6" key="1">
    <citation type="submission" date="2016-10" db="EMBL/GenBank/DDBJ databases">
        <authorList>
            <person name="de Groot N.N."/>
        </authorList>
    </citation>
    <scope>NUCLEOTIDE SEQUENCE [LARGE SCALE GENOMIC DNA]</scope>
    <source>
        <strain evidence="5 6">DSM 569</strain>
    </source>
</reference>
<evidence type="ECO:0000256" key="3">
    <source>
        <dbReference type="ARBA" id="ARBA00022801"/>
    </source>
</evidence>
<dbReference type="NCBIfam" id="NF047751">
    <property type="entry name" value="HepT_toxin"/>
    <property type="match status" value="1"/>
</dbReference>
<evidence type="ECO:0000313" key="5">
    <source>
        <dbReference type="EMBL" id="SDF48284.1"/>
    </source>
</evidence>
<gene>
    <name evidence="5" type="ORF">SAMN04244560_00800</name>
</gene>
<keyword evidence="1" id="KW-1277">Toxin-antitoxin system</keyword>
<dbReference type="InterPro" id="IPR037038">
    <property type="entry name" value="HepT-like_sf"/>
</dbReference>
<dbReference type="PANTHER" id="PTHR33397:SF3">
    <property type="entry name" value="MRNA NUCLEASE HEPT"/>
    <property type="match status" value="1"/>
</dbReference>
<dbReference type="GO" id="GO:0004540">
    <property type="term" value="F:RNA nuclease activity"/>
    <property type="evidence" value="ECO:0007669"/>
    <property type="project" value="InterPro"/>
</dbReference>
<keyword evidence="2" id="KW-0540">Nuclease</keyword>
<protein>
    <submittedName>
        <fullName evidence="5">Uncharacterized conserved protein YutE, UPF0331/DUF86 family</fullName>
    </submittedName>
</protein>
<dbReference type="Proteomes" id="UP000183404">
    <property type="component" value="Unassembled WGS sequence"/>
</dbReference>
<dbReference type="GO" id="GO:0110001">
    <property type="term" value="C:toxin-antitoxin complex"/>
    <property type="evidence" value="ECO:0007669"/>
    <property type="project" value="InterPro"/>
</dbReference>
<keyword evidence="3" id="KW-0378">Hydrolase</keyword>
<dbReference type="InterPro" id="IPR052379">
    <property type="entry name" value="Type_VII_TA_RNase"/>
</dbReference>
<evidence type="ECO:0000256" key="4">
    <source>
        <dbReference type="ARBA" id="ARBA00024207"/>
    </source>
</evidence>
<sequence>MNYKDVIRRKLISLSNYVKQLLPITEYTYEEYISNYFIYYTGERLIQLIIETCMDINSLIAEYKGFKPPKSYYESFIMLGDNQILPKEVAGELASFTGMRNRIVHQYEDVNHKIIFDNYKNLIELVDKYIDIVTDFIEKIEE</sequence>
<name>A0A1G7LG19_THETY</name>